<keyword evidence="4" id="KW-1003">Cell membrane</keyword>
<dbReference type="PANTHER" id="PTHR34979:SF1">
    <property type="entry name" value="INNER MEMBRANE PROTEIN YGAZ"/>
    <property type="match status" value="1"/>
</dbReference>
<dbReference type="PANTHER" id="PTHR34979">
    <property type="entry name" value="INNER MEMBRANE PROTEIN YGAZ"/>
    <property type="match status" value="1"/>
</dbReference>
<accession>A0A261V822</accession>
<evidence type="ECO:0000256" key="8">
    <source>
        <dbReference type="SAM" id="Phobius"/>
    </source>
</evidence>
<dbReference type="GO" id="GO:0005886">
    <property type="term" value="C:plasma membrane"/>
    <property type="evidence" value="ECO:0007669"/>
    <property type="project" value="UniProtKB-SubCell"/>
</dbReference>
<evidence type="ECO:0000313" key="10">
    <source>
        <dbReference type="Proteomes" id="UP000215633"/>
    </source>
</evidence>
<evidence type="ECO:0000256" key="3">
    <source>
        <dbReference type="ARBA" id="ARBA00022448"/>
    </source>
</evidence>
<dbReference type="Proteomes" id="UP000215633">
    <property type="component" value="Unassembled WGS sequence"/>
</dbReference>
<dbReference type="Pfam" id="PF03591">
    <property type="entry name" value="AzlC"/>
    <property type="match status" value="1"/>
</dbReference>
<keyword evidence="6 8" id="KW-1133">Transmembrane helix</keyword>
<protein>
    <submittedName>
        <fullName evidence="9">Branched-chain amino acid ABC transporter permease</fullName>
    </submittedName>
</protein>
<evidence type="ECO:0000256" key="6">
    <source>
        <dbReference type="ARBA" id="ARBA00022989"/>
    </source>
</evidence>
<evidence type="ECO:0000256" key="1">
    <source>
        <dbReference type="ARBA" id="ARBA00004651"/>
    </source>
</evidence>
<keyword evidence="7 8" id="KW-0472">Membrane</keyword>
<gene>
    <name evidence="9" type="ORF">CAL24_23205</name>
</gene>
<comment type="subcellular location">
    <subcellularLocation>
        <location evidence="1">Cell membrane</location>
        <topology evidence="1">Multi-pass membrane protein</topology>
    </subcellularLocation>
</comment>
<evidence type="ECO:0000256" key="2">
    <source>
        <dbReference type="ARBA" id="ARBA00010735"/>
    </source>
</evidence>
<evidence type="ECO:0000256" key="7">
    <source>
        <dbReference type="ARBA" id="ARBA00023136"/>
    </source>
</evidence>
<feature type="transmembrane region" description="Helical" evidence="8">
    <location>
        <begin position="15"/>
        <end position="42"/>
    </location>
</feature>
<evidence type="ECO:0000256" key="5">
    <source>
        <dbReference type="ARBA" id="ARBA00022692"/>
    </source>
</evidence>
<dbReference type="InterPro" id="IPR011606">
    <property type="entry name" value="Brnchd-chn_aa_trnsp_permease"/>
</dbReference>
<dbReference type="EMBL" id="NEVT01000009">
    <property type="protein sequence ID" value="OZI69720.1"/>
    <property type="molecule type" value="Genomic_DNA"/>
</dbReference>
<feature type="transmembrane region" description="Helical" evidence="8">
    <location>
        <begin position="180"/>
        <end position="198"/>
    </location>
</feature>
<name>A0A261V822_9BORD</name>
<proteinExistence type="inferred from homology"/>
<comment type="similarity">
    <text evidence="2">Belongs to the AzlC family.</text>
</comment>
<feature type="transmembrane region" description="Helical" evidence="8">
    <location>
        <begin position="227"/>
        <end position="247"/>
    </location>
</feature>
<feature type="transmembrane region" description="Helical" evidence="8">
    <location>
        <begin position="138"/>
        <end position="160"/>
    </location>
</feature>
<keyword evidence="10" id="KW-1185">Reference proteome</keyword>
<sequence length="259" mass="27277">MTAPRSPAAPGHAGAWVRCCAGATASLPMLFGVIPFGLVLGAQAAQAGLTPFEVPLMTGLNFAGGSEFAALGLWAAPPPVLLIMAVTFLVNSRMLVMGAAMTPFLHHLPKRKVLPSLFLMTDASWALSMADTRRRAELGIVPAFSLAYYLGSSLVFYVAWIACTTLGALLGPLLGHPEAYGLDMAFPAVFLVMLRGMWRGWRRAWPWLVSLAVAGLTYRFVPGAWYVAAGALAGILAALAAAPRHAAPGGARPSRPPKQ</sequence>
<dbReference type="RefSeq" id="WP_094808055.1">
    <property type="nucleotide sequence ID" value="NZ_NEVT01000009.1"/>
</dbReference>
<evidence type="ECO:0000313" key="9">
    <source>
        <dbReference type="EMBL" id="OZI69720.1"/>
    </source>
</evidence>
<comment type="caution">
    <text evidence="9">The sequence shown here is derived from an EMBL/GenBank/DDBJ whole genome shotgun (WGS) entry which is preliminary data.</text>
</comment>
<dbReference type="AlphaFoldDB" id="A0A261V822"/>
<dbReference type="GO" id="GO:1903785">
    <property type="term" value="P:L-valine transmembrane transport"/>
    <property type="evidence" value="ECO:0007669"/>
    <property type="project" value="TreeGrafter"/>
</dbReference>
<keyword evidence="5 8" id="KW-0812">Transmembrane</keyword>
<organism evidence="9 10">
    <name type="scientific">Bordetella genomosp. 2</name>
    <dbReference type="NCBI Taxonomy" id="1983456"/>
    <lineage>
        <taxon>Bacteria</taxon>
        <taxon>Pseudomonadati</taxon>
        <taxon>Pseudomonadota</taxon>
        <taxon>Betaproteobacteria</taxon>
        <taxon>Burkholderiales</taxon>
        <taxon>Alcaligenaceae</taxon>
        <taxon>Bordetella</taxon>
    </lineage>
</organism>
<keyword evidence="3" id="KW-0813">Transport</keyword>
<evidence type="ECO:0000256" key="4">
    <source>
        <dbReference type="ARBA" id="ARBA00022475"/>
    </source>
</evidence>
<reference evidence="10" key="1">
    <citation type="submission" date="2017-05" db="EMBL/GenBank/DDBJ databases">
        <title>Complete and WGS of Bordetella genogroups.</title>
        <authorList>
            <person name="Spilker T."/>
            <person name="Lipuma J."/>
        </authorList>
    </citation>
    <scope>NUCLEOTIDE SEQUENCE [LARGE SCALE GENOMIC DNA]</scope>
    <source>
        <strain evidence="10">AU8256</strain>
    </source>
</reference>